<dbReference type="InterPro" id="IPR004119">
    <property type="entry name" value="EcKL"/>
</dbReference>
<organism evidence="2 3">
    <name type="scientific">Folsomia candida</name>
    <name type="common">Springtail</name>
    <dbReference type="NCBI Taxonomy" id="158441"/>
    <lineage>
        <taxon>Eukaryota</taxon>
        <taxon>Metazoa</taxon>
        <taxon>Ecdysozoa</taxon>
        <taxon>Arthropoda</taxon>
        <taxon>Hexapoda</taxon>
        <taxon>Collembola</taxon>
        <taxon>Entomobryomorpha</taxon>
        <taxon>Isotomoidea</taxon>
        <taxon>Isotomidae</taxon>
        <taxon>Proisotominae</taxon>
        <taxon>Folsomia</taxon>
    </lineage>
</organism>
<name>A0A226EMV7_FOLCA</name>
<comment type="caution">
    <text evidence="2">The sequence shown here is derived from an EMBL/GenBank/DDBJ whole genome shotgun (WGS) entry which is preliminary data.</text>
</comment>
<dbReference type="InterPro" id="IPR015897">
    <property type="entry name" value="CHK_kinase-like"/>
</dbReference>
<proteinExistence type="predicted"/>
<evidence type="ECO:0000259" key="1">
    <source>
        <dbReference type="SMART" id="SM00587"/>
    </source>
</evidence>
<dbReference type="SMART" id="SM00587">
    <property type="entry name" value="CHK"/>
    <property type="match status" value="1"/>
</dbReference>
<dbReference type="SUPFAM" id="SSF56112">
    <property type="entry name" value="Protein kinase-like (PK-like)"/>
    <property type="match status" value="1"/>
</dbReference>
<dbReference type="EMBL" id="LNIX01000002">
    <property type="protein sequence ID" value="OXA59013.1"/>
    <property type="molecule type" value="Genomic_DNA"/>
</dbReference>
<dbReference type="AlphaFoldDB" id="A0A226EMV7"/>
<dbReference type="InterPro" id="IPR011009">
    <property type="entry name" value="Kinase-like_dom_sf"/>
</dbReference>
<reference evidence="2 3" key="1">
    <citation type="submission" date="2015-12" db="EMBL/GenBank/DDBJ databases">
        <title>The genome of Folsomia candida.</title>
        <authorList>
            <person name="Faddeeva A."/>
            <person name="Derks M.F."/>
            <person name="Anvar Y."/>
            <person name="Smit S."/>
            <person name="Van Straalen N."/>
            <person name="Roelofs D."/>
        </authorList>
    </citation>
    <scope>NUCLEOTIDE SEQUENCE [LARGE SCALE GENOMIC DNA]</scope>
    <source>
        <strain evidence="2 3">VU population</strain>
        <tissue evidence="2">Whole body</tissue>
    </source>
</reference>
<feature type="domain" description="CHK kinase-like" evidence="1">
    <location>
        <begin position="132"/>
        <end position="336"/>
    </location>
</feature>
<keyword evidence="3" id="KW-1185">Reference proteome</keyword>
<dbReference type="Pfam" id="PF02958">
    <property type="entry name" value="EcKL"/>
    <property type="match status" value="1"/>
</dbReference>
<gene>
    <name evidence="2" type="ORF">Fcan01_05866</name>
</gene>
<dbReference type="Proteomes" id="UP000198287">
    <property type="component" value="Unassembled WGS sequence"/>
</dbReference>
<evidence type="ECO:0000313" key="2">
    <source>
        <dbReference type="EMBL" id="OXA59013.1"/>
    </source>
</evidence>
<sequence length="427" mass="49555">MLYAFSKLRMAILPEDPQDLIEFFSKILIKNEILDEIKNISRKSSQDGDGLGHGGKEFVTIEFKEEGKIPLELFLKKRPPTSTDAILFDKEVFFYAVFLPDALAFVEQKDEFKEIPLAEMFAKCYHADTDIILLANVLKNGFVMTPVNRPHTFYQAEQVFEKLGMFHAVTYVMIKDLGVDEFRKKYSPLAEEAVFLPEKANVHIKHWETTLEMSLAVLNETKTPVEGLEYAVNFLEKYKGKIFGELCEQVKSRNEDMLTTLNFGNVWNGNIFVLKDEEKKSYPGALLIDPKMTRIGSPLLDVSCYMFSCVAEHVRLTNYKYLLDVFYEFIRDKSEELGEEFETFAVQFDDLKVLYIGKSLYGIFCAINFLLEKCYRKPQGIAEDDFNMEKFVNWLQENPELNDTMAIEISSKINQYERYLQELTELE</sequence>
<dbReference type="PANTHER" id="PTHR11012:SF30">
    <property type="entry name" value="PROTEIN KINASE-LIKE DOMAIN-CONTAINING"/>
    <property type="match status" value="1"/>
</dbReference>
<accession>A0A226EMV7</accession>
<dbReference type="OrthoDB" id="190089at2759"/>
<protein>
    <recommendedName>
        <fullName evidence="1">CHK kinase-like domain-containing protein</fullName>
    </recommendedName>
</protein>
<dbReference type="PANTHER" id="PTHR11012">
    <property type="entry name" value="PROTEIN KINASE-LIKE DOMAIN-CONTAINING"/>
    <property type="match status" value="1"/>
</dbReference>
<evidence type="ECO:0000313" key="3">
    <source>
        <dbReference type="Proteomes" id="UP000198287"/>
    </source>
</evidence>